<evidence type="ECO:0000313" key="1">
    <source>
        <dbReference type="EMBL" id="KAH9326143.1"/>
    </source>
</evidence>
<feature type="non-terminal residue" evidence="1">
    <location>
        <position position="89"/>
    </location>
</feature>
<keyword evidence="2" id="KW-1185">Reference proteome</keyword>
<dbReference type="AlphaFoldDB" id="A0AA38GPP7"/>
<dbReference type="EMBL" id="JAHRHJ020000002">
    <property type="protein sequence ID" value="KAH9326143.1"/>
    <property type="molecule type" value="Genomic_DNA"/>
</dbReference>
<accession>A0AA38GPP7</accession>
<name>A0AA38GPP7_TAXCH</name>
<gene>
    <name evidence="1" type="ORF">KI387_006321</name>
</gene>
<protein>
    <submittedName>
        <fullName evidence="1">Uncharacterized protein</fullName>
    </submittedName>
</protein>
<organism evidence="1 2">
    <name type="scientific">Taxus chinensis</name>
    <name type="common">Chinese yew</name>
    <name type="synonym">Taxus wallichiana var. chinensis</name>
    <dbReference type="NCBI Taxonomy" id="29808"/>
    <lineage>
        <taxon>Eukaryota</taxon>
        <taxon>Viridiplantae</taxon>
        <taxon>Streptophyta</taxon>
        <taxon>Embryophyta</taxon>
        <taxon>Tracheophyta</taxon>
        <taxon>Spermatophyta</taxon>
        <taxon>Pinopsida</taxon>
        <taxon>Pinidae</taxon>
        <taxon>Conifers II</taxon>
        <taxon>Cupressales</taxon>
        <taxon>Taxaceae</taxon>
        <taxon>Taxus</taxon>
    </lineage>
</organism>
<evidence type="ECO:0000313" key="2">
    <source>
        <dbReference type="Proteomes" id="UP000824469"/>
    </source>
</evidence>
<comment type="caution">
    <text evidence="1">The sequence shown here is derived from an EMBL/GenBank/DDBJ whole genome shotgun (WGS) entry which is preliminary data.</text>
</comment>
<proteinExistence type="predicted"/>
<feature type="non-terminal residue" evidence="1">
    <location>
        <position position="1"/>
    </location>
</feature>
<reference evidence="1 2" key="1">
    <citation type="journal article" date="2021" name="Nat. Plants">
        <title>The Taxus genome provides insights into paclitaxel biosynthesis.</title>
        <authorList>
            <person name="Xiong X."/>
            <person name="Gou J."/>
            <person name="Liao Q."/>
            <person name="Li Y."/>
            <person name="Zhou Q."/>
            <person name="Bi G."/>
            <person name="Li C."/>
            <person name="Du R."/>
            <person name="Wang X."/>
            <person name="Sun T."/>
            <person name="Guo L."/>
            <person name="Liang H."/>
            <person name="Lu P."/>
            <person name="Wu Y."/>
            <person name="Zhang Z."/>
            <person name="Ro D.K."/>
            <person name="Shang Y."/>
            <person name="Huang S."/>
            <person name="Yan J."/>
        </authorList>
    </citation>
    <scope>NUCLEOTIDE SEQUENCE [LARGE SCALE GENOMIC DNA]</scope>
    <source>
        <strain evidence="1">Ta-2019</strain>
    </source>
</reference>
<sequence>FLDRFSGVGASYWGLVSLEVGALNQRLHSQWCLHSRAKLVFGLEIVVFYFLEWVLWIGDWCLQKLVLRIRDWSLHSRAELVFGLEIGVF</sequence>
<dbReference type="Proteomes" id="UP000824469">
    <property type="component" value="Unassembled WGS sequence"/>
</dbReference>